<dbReference type="SUPFAM" id="SSF54637">
    <property type="entry name" value="Thioesterase/thiol ester dehydrase-isomerase"/>
    <property type="match status" value="2"/>
</dbReference>
<sequence length="374" mass="40412">MRGTPSVPGKRDKGQGDKGLEMKKNRDGNFFEDFRVGMRIRHATPRTLTEGDRSLYIALTGSRSALCTADTNARQLGFGHRPLDDLLVFNTAFGKTVPDISLNAVANLGYAEVSFLSHVYPDDTLAVETEVIGLKENASRKSGVVYVRSTARNQHGREVLSWVRWVMVHKRDHGAACGKAVVPATQPFLPAGLLLRHQYSERVREITAMTGVADLWDDYAVGERIDHPGAMTINDSDHSLATRLYQNTARAHFDGHAMAAGGGQRLVYGGHIISVCRALAYDGLENALSILAINGGSHVNPSYAGDTIACATQVLDKVELGQDHVGGLRLRMIGVKNASSADIAFPDPAGGRAAHPPGVVLDLDYTIAMPRRGH</sequence>
<gene>
    <name evidence="2" type="ORF">CNECB9_5360046</name>
</gene>
<dbReference type="EC" id="4.2.1.-" evidence="2"/>
<name>A0A1K0IQJ9_CUPNE</name>
<dbReference type="EMBL" id="FMSH01000486">
    <property type="protein sequence ID" value="SCU96156.1"/>
    <property type="molecule type" value="Genomic_DNA"/>
</dbReference>
<keyword evidence="2" id="KW-0456">Lyase</keyword>
<dbReference type="PANTHER" id="PTHR43664:SF1">
    <property type="entry name" value="BETA-METHYLMALYL-COA DEHYDRATASE"/>
    <property type="match status" value="1"/>
</dbReference>
<evidence type="ECO:0000256" key="1">
    <source>
        <dbReference type="SAM" id="MobiDB-lite"/>
    </source>
</evidence>
<accession>A0A1K0IQJ9</accession>
<dbReference type="Gene3D" id="3.10.129.10">
    <property type="entry name" value="Hotdog Thioesterase"/>
    <property type="match status" value="1"/>
</dbReference>
<reference evidence="2" key="1">
    <citation type="submission" date="2016-09" db="EMBL/GenBank/DDBJ databases">
        <authorList>
            <person name="Capua I."/>
            <person name="De Benedictis P."/>
            <person name="Joannis T."/>
            <person name="Lombin L.H."/>
            <person name="Cattoli G."/>
        </authorList>
    </citation>
    <scope>NUCLEOTIDE SEQUENCE</scope>
    <source>
        <strain evidence="2">B9</strain>
    </source>
</reference>
<feature type="compositionally biased region" description="Basic and acidic residues" evidence="1">
    <location>
        <begin position="9"/>
        <end position="24"/>
    </location>
</feature>
<evidence type="ECO:0000313" key="2">
    <source>
        <dbReference type="EMBL" id="SCU96156.1"/>
    </source>
</evidence>
<proteinExistence type="predicted"/>
<dbReference type="InterPro" id="IPR029069">
    <property type="entry name" value="HotDog_dom_sf"/>
</dbReference>
<dbReference type="CDD" id="cd03451">
    <property type="entry name" value="FkbR2"/>
    <property type="match status" value="2"/>
</dbReference>
<dbReference type="Pfam" id="PF19315">
    <property type="entry name" value="MC_hydratase"/>
    <property type="match status" value="1"/>
</dbReference>
<dbReference type="InterPro" id="IPR048274">
    <property type="entry name" value="MC_hydratase"/>
</dbReference>
<dbReference type="PIRSF" id="PIRSF021494">
    <property type="entry name" value="Rv0216_prd"/>
    <property type="match status" value="1"/>
</dbReference>
<feature type="region of interest" description="Disordered" evidence="1">
    <location>
        <begin position="1"/>
        <end position="24"/>
    </location>
</feature>
<dbReference type="AlphaFoldDB" id="A0A1K0IQJ9"/>
<protein>
    <submittedName>
        <fullName evidence="2">L-erythro-3-methylmalyl-CoA dehydratase</fullName>
        <ecNumber evidence="2">4.2.1.-</ecNumber>
    </submittedName>
</protein>
<organism evidence="2">
    <name type="scientific">Cupriavidus necator</name>
    <name type="common">Alcaligenes eutrophus</name>
    <name type="synonym">Ralstonia eutropha</name>
    <dbReference type="NCBI Taxonomy" id="106590"/>
    <lineage>
        <taxon>Bacteria</taxon>
        <taxon>Pseudomonadati</taxon>
        <taxon>Pseudomonadota</taxon>
        <taxon>Betaproteobacteria</taxon>
        <taxon>Burkholderiales</taxon>
        <taxon>Burkholderiaceae</taxon>
        <taxon>Cupriavidus</taxon>
    </lineage>
</organism>
<dbReference type="PANTHER" id="PTHR43664">
    <property type="entry name" value="MONOAMINE OXIDASE-RELATED"/>
    <property type="match status" value="1"/>
</dbReference>
<dbReference type="InterPro" id="IPR052342">
    <property type="entry name" value="MCH/BMMD"/>
</dbReference>
<dbReference type="GO" id="GO:0016829">
    <property type="term" value="F:lyase activity"/>
    <property type="evidence" value="ECO:0007669"/>
    <property type="project" value="UniProtKB-KW"/>
</dbReference>
<dbReference type="InterPro" id="IPR016790">
    <property type="entry name" value="Thiol_ester_hydratase_Rv0216"/>
</dbReference>